<protein>
    <submittedName>
        <fullName evidence="1">Uncharacterized protein</fullName>
    </submittedName>
</protein>
<dbReference type="EMBL" id="JAVRHQ010000017">
    <property type="protein sequence ID" value="MDT0643804.1"/>
    <property type="molecule type" value="Genomic_DNA"/>
</dbReference>
<keyword evidence="2" id="KW-1185">Reference proteome</keyword>
<reference evidence="1 2" key="1">
    <citation type="submission" date="2023-09" db="EMBL/GenBank/DDBJ databases">
        <authorList>
            <person name="Rey-Velasco X."/>
        </authorList>
    </citation>
    <scope>NUCLEOTIDE SEQUENCE [LARGE SCALE GENOMIC DNA]</scope>
    <source>
        <strain evidence="1 2">F363</strain>
    </source>
</reference>
<evidence type="ECO:0000313" key="1">
    <source>
        <dbReference type="EMBL" id="MDT0643804.1"/>
    </source>
</evidence>
<dbReference type="Proteomes" id="UP001262889">
    <property type="component" value="Unassembled WGS sequence"/>
</dbReference>
<name>A0ABU3CBT3_9FLAO</name>
<gene>
    <name evidence="1" type="ORF">RM553_13265</name>
</gene>
<dbReference type="RefSeq" id="WP_311535424.1">
    <property type="nucleotide sequence ID" value="NZ_JAVRHQ010000017.1"/>
</dbReference>
<evidence type="ECO:0000313" key="2">
    <source>
        <dbReference type="Proteomes" id="UP001262889"/>
    </source>
</evidence>
<accession>A0ABU3CBT3</accession>
<sequence>MPLAADFLKAVNLGLDGAEHMYYPLKACSPVADSLTELDLGYGMMETLIDTYDPELAGKVFSKMEENEVFITPTLYIGKTLAEILEVDHTRDTLLPFIGKGIQETYQGRIE</sequence>
<comment type="caution">
    <text evidence="1">The sequence shown here is derived from an EMBL/GenBank/DDBJ whole genome shotgun (WGS) entry which is preliminary data.</text>
</comment>
<organism evidence="1 2">
    <name type="scientific">Autumnicola tepida</name>
    <dbReference type="NCBI Taxonomy" id="3075595"/>
    <lineage>
        <taxon>Bacteria</taxon>
        <taxon>Pseudomonadati</taxon>
        <taxon>Bacteroidota</taxon>
        <taxon>Flavobacteriia</taxon>
        <taxon>Flavobacteriales</taxon>
        <taxon>Flavobacteriaceae</taxon>
        <taxon>Autumnicola</taxon>
    </lineage>
</organism>
<proteinExistence type="predicted"/>